<keyword evidence="4" id="KW-0804">Transcription</keyword>
<dbReference type="Pfam" id="PF08493">
    <property type="entry name" value="AflR"/>
    <property type="match status" value="1"/>
</dbReference>
<proteinExistence type="predicted"/>
<keyword evidence="9" id="KW-1185">Reference proteome</keyword>
<evidence type="ECO:0000259" key="7">
    <source>
        <dbReference type="Pfam" id="PF08493"/>
    </source>
</evidence>
<name>A0A9P5GB55_PENCR</name>
<reference evidence="8" key="1">
    <citation type="submission" date="2020-02" db="EMBL/GenBank/DDBJ databases">
        <authorList>
            <person name="Lichtner F.J."/>
        </authorList>
    </citation>
    <scope>NUCLEOTIDE SEQUENCE</scope>
    <source>
        <strain evidence="8">G10</strain>
    </source>
</reference>
<feature type="region of interest" description="Disordered" evidence="6">
    <location>
        <begin position="1"/>
        <end position="33"/>
    </location>
</feature>
<keyword evidence="5" id="KW-0539">Nucleus</keyword>
<evidence type="ECO:0000313" key="9">
    <source>
        <dbReference type="Proteomes" id="UP000701341"/>
    </source>
</evidence>
<evidence type="ECO:0000256" key="3">
    <source>
        <dbReference type="ARBA" id="ARBA00023125"/>
    </source>
</evidence>
<dbReference type="OrthoDB" id="2740448at2759"/>
<feature type="domain" description="Aflatoxin regulatory protein" evidence="7">
    <location>
        <begin position="45"/>
        <end position="147"/>
    </location>
</feature>
<comment type="caution">
    <text evidence="8">The sequence shown here is derived from an EMBL/GenBank/DDBJ whole genome shotgun (WGS) entry which is preliminary data.</text>
</comment>
<evidence type="ECO:0000313" key="8">
    <source>
        <dbReference type="EMBL" id="KAF7517703.1"/>
    </source>
</evidence>
<evidence type="ECO:0000256" key="5">
    <source>
        <dbReference type="ARBA" id="ARBA00023242"/>
    </source>
</evidence>
<evidence type="ECO:0000256" key="4">
    <source>
        <dbReference type="ARBA" id="ARBA00023163"/>
    </source>
</evidence>
<dbReference type="AlphaFoldDB" id="A0A9P5GB55"/>
<dbReference type="GO" id="GO:0006355">
    <property type="term" value="P:regulation of DNA-templated transcription"/>
    <property type="evidence" value="ECO:0007669"/>
    <property type="project" value="InterPro"/>
</dbReference>
<sequence length="279" mass="30220">MVGSDPVVIDGDSLGSLPEMRGMDDENGGGQERDKVRRDLEDGQHESCIAVACRTLSSLYRFVQLDCANGYSIYYNQSRNILKPRTPEESPANDIVFCMTRSATETVSRLLNCTARSCAGDPSIILVIGSILLRILIWYEALYQSEIGGLGLSATPSPSGRDYMGSDGSYSSVTHSTGLSQPSESMEESIYTVPLTIPLTVGTFNLSRATGTKMKAQLLLCEMQTLSQVCQVLDCRVQAAESIRGEKDLCGQSNTHLLRKLGELQHALTAVCTHVPSLG</sequence>
<dbReference type="GO" id="GO:0003677">
    <property type="term" value="F:DNA binding"/>
    <property type="evidence" value="ECO:0007669"/>
    <property type="project" value="UniProtKB-KW"/>
</dbReference>
<gene>
    <name evidence="8" type="ORF">PCG10_001078</name>
</gene>
<dbReference type="GO" id="GO:0045122">
    <property type="term" value="P:aflatoxin biosynthetic process"/>
    <property type="evidence" value="ECO:0007669"/>
    <property type="project" value="InterPro"/>
</dbReference>
<dbReference type="GO" id="GO:0046872">
    <property type="term" value="F:metal ion binding"/>
    <property type="evidence" value="ECO:0007669"/>
    <property type="project" value="UniProtKB-KW"/>
</dbReference>
<evidence type="ECO:0000256" key="6">
    <source>
        <dbReference type="SAM" id="MobiDB-lite"/>
    </source>
</evidence>
<accession>A0A9P5GB55</accession>
<keyword evidence="1" id="KW-0479">Metal-binding</keyword>
<evidence type="ECO:0000256" key="1">
    <source>
        <dbReference type="ARBA" id="ARBA00022723"/>
    </source>
</evidence>
<dbReference type="InterPro" id="IPR013700">
    <property type="entry name" value="AflR"/>
</dbReference>
<dbReference type="Proteomes" id="UP000701341">
    <property type="component" value="Unassembled WGS sequence"/>
</dbReference>
<keyword evidence="2" id="KW-0805">Transcription regulation</keyword>
<keyword evidence="3" id="KW-0238">DNA-binding</keyword>
<dbReference type="GO" id="GO:0005634">
    <property type="term" value="C:nucleus"/>
    <property type="evidence" value="ECO:0007669"/>
    <property type="project" value="InterPro"/>
</dbReference>
<evidence type="ECO:0000256" key="2">
    <source>
        <dbReference type="ARBA" id="ARBA00023015"/>
    </source>
</evidence>
<dbReference type="EMBL" id="JAAOZQ010000111">
    <property type="protein sequence ID" value="KAF7517703.1"/>
    <property type="molecule type" value="Genomic_DNA"/>
</dbReference>
<protein>
    <recommendedName>
        <fullName evidence="7">Aflatoxin regulatory protein domain-containing protein</fullName>
    </recommendedName>
</protein>
<organism evidence="8 9">
    <name type="scientific">Penicillium crustosum</name>
    <name type="common">Blue mold fungus</name>
    <dbReference type="NCBI Taxonomy" id="36656"/>
    <lineage>
        <taxon>Eukaryota</taxon>
        <taxon>Fungi</taxon>
        <taxon>Dikarya</taxon>
        <taxon>Ascomycota</taxon>
        <taxon>Pezizomycotina</taxon>
        <taxon>Eurotiomycetes</taxon>
        <taxon>Eurotiomycetidae</taxon>
        <taxon>Eurotiales</taxon>
        <taxon>Aspergillaceae</taxon>
        <taxon>Penicillium</taxon>
    </lineage>
</organism>